<dbReference type="Gene3D" id="3.40.50.1820">
    <property type="entry name" value="alpha/beta hydrolase"/>
    <property type="match status" value="1"/>
</dbReference>
<dbReference type="EMBL" id="JAKZMO010000001">
    <property type="protein sequence ID" value="MDG5481223.1"/>
    <property type="molecule type" value="Genomic_DNA"/>
</dbReference>
<comment type="similarity">
    <text evidence="1">Belongs to the thioesterase family.</text>
</comment>
<evidence type="ECO:0000256" key="1">
    <source>
        <dbReference type="ARBA" id="ARBA00007169"/>
    </source>
</evidence>
<dbReference type="InterPro" id="IPR029058">
    <property type="entry name" value="AB_hydrolase_fold"/>
</dbReference>
<organism evidence="6 7">
    <name type="scientific">Mycolicibacterium gadium</name>
    <name type="common">Mycobacterium gadium</name>
    <dbReference type="NCBI Taxonomy" id="1794"/>
    <lineage>
        <taxon>Bacteria</taxon>
        <taxon>Bacillati</taxon>
        <taxon>Actinomycetota</taxon>
        <taxon>Actinomycetes</taxon>
        <taxon>Mycobacteriales</taxon>
        <taxon>Mycobacteriaceae</taxon>
        <taxon>Mycolicibacterium</taxon>
    </lineage>
</organism>
<dbReference type="RefSeq" id="WP_278219322.1">
    <property type="nucleotide sequence ID" value="NZ_JAKZMO010000001.1"/>
</dbReference>
<proteinExistence type="inferred from homology"/>
<sequence length="260" mass="28448">MLVKTLTEEPARPIPRLSAATSSRKATRRVRLICFHHAGGGASSFNLWRRGLGADVEVVAVDVPDRERFATLSELVEAIHDQLGPLLDEPHVFFGHSFGALVAYRLASLRAAAGLPLPSVLIVSSFPPPHLPTAIHMVHDVDDQRLGKVLSDIGGLPVELDRWPSLRKKAVALARIDLRLGATDDDATSVPLTCPIHAFGGSDDFLVSERELRQWSSRTVAEFSVQMLKGDHFHISNRKQLFAALEPLLFGFDAPHARVA</sequence>
<evidence type="ECO:0000256" key="4">
    <source>
        <dbReference type="ARBA" id="ARBA00024293"/>
    </source>
</evidence>
<evidence type="ECO:0000313" key="7">
    <source>
        <dbReference type="Proteomes" id="UP001154266"/>
    </source>
</evidence>
<keyword evidence="7" id="KW-1185">Reference proteome</keyword>
<accession>A0ABT6GIK2</accession>
<dbReference type="PANTHER" id="PTHR11487:SF0">
    <property type="entry name" value="S-ACYL FATTY ACID SYNTHASE THIOESTERASE, MEDIUM CHAIN"/>
    <property type="match status" value="1"/>
</dbReference>
<dbReference type="Proteomes" id="UP001154266">
    <property type="component" value="Unassembled WGS sequence"/>
</dbReference>
<dbReference type="Pfam" id="PF00975">
    <property type="entry name" value="Thioesterase"/>
    <property type="match status" value="1"/>
</dbReference>
<evidence type="ECO:0000313" key="6">
    <source>
        <dbReference type="EMBL" id="MDG5481223.1"/>
    </source>
</evidence>
<evidence type="ECO:0000259" key="5">
    <source>
        <dbReference type="Pfam" id="PF00975"/>
    </source>
</evidence>
<keyword evidence="3" id="KW-0843">Virulence</keyword>
<evidence type="ECO:0000256" key="2">
    <source>
        <dbReference type="ARBA" id="ARBA00015007"/>
    </source>
</evidence>
<dbReference type="GO" id="GO:0016787">
    <property type="term" value="F:hydrolase activity"/>
    <property type="evidence" value="ECO:0007669"/>
    <property type="project" value="UniProtKB-KW"/>
</dbReference>
<keyword evidence="6" id="KW-0378">Hydrolase</keyword>
<evidence type="ECO:0000256" key="3">
    <source>
        <dbReference type="ARBA" id="ARBA00023026"/>
    </source>
</evidence>
<dbReference type="InterPro" id="IPR001031">
    <property type="entry name" value="Thioesterase"/>
</dbReference>
<name>A0ABT6GIK2_MYCGU</name>
<comment type="caution">
    <text evidence="6">The sequence shown here is derived from an EMBL/GenBank/DDBJ whole genome shotgun (WGS) entry which is preliminary data.</text>
</comment>
<dbReference type="SUPFAM" id="SSF53474">
    <property type="entry name" value="alpha/beta-Hydrolases"/>
    <property type="match status" value="1"/>
</dbReference>
<reference evidence="6" key="1">
    <citation type="journal article" date="2023" name="Environ. Microbiol.">
        <title>The 2-methylpropene degradation pathway in Mycobacteriaceae family strains.</title>
        <authorList>
            <person name="Helbich S."/>
            <person name="Barrantes I."/>
            <person name="Dos Anjos Borges L.G."/>
            <person name="Pieper D.H."/>
            <person name="Vainshtein Y."/>
            <person name="Sohn K."/>
            <person name="Engesser K.H."/>
        </authorList>
    </citation>
    <scope>NUCLEOTIDE SEQUENCE</scope>
    <source>
        <strain evidence="6">IBE100</strain>
    </source>
</reference>
<dbReference type="PANTHER" id="PTHR11487">
    <property type="entry name" value="THIOESTERASE"/>
    <property type="match status" value="1"/>
</dbReference>
<gene>
    <name evidence="6" type="ORF">MNO81_00230</name>
</gene>
<dbReference type="InterPro" id="IPR012223">
    <property type="entry name" value="TEII"/>
</dbReference>
<comment type="catalytic activity">
    <reaction evidence="4">
        <text>a fatty acyl-CoA + H2O = a fatty acid + CoA + H(+)</text>
        <dbReference type="Rhea" id="RHEA:16781"/>
        <dbReference type="ChEBI" id="CHEBI:15377"/>
        <dbReference type="ChEBI" id="CHEBI:15378"/>
        <dbReference type="ChEBI" id="CHEBI:28868"/>
        <dbReference type="ChEBI" id="CHEBI:57287"/>
        <dbReference type="ChEBI" id="CHEBI:77636"/>
    </reaction>
</comment>
<feature type="domain" description="Thioesterase" evidence="5">
    <location>
        <begin position="31"/>
        <end position="242"/>
    </location>
</feature>
<protein>
    <recommendedName>
        <fullName evidence="2">Thioesterase TesA</fullName>
    </recommendedName>
</protein>